<dbReference type="EMBL" id="FNEJ01000013">
    <property type="protein sequence ID" value="SDI93901.1"/>
    <property type="molecule type" value="Genomic_DNA"/>
</dbReference>
<evidence type="ECO:0000313" key="1">
    <source>
        <dbReference type="EMBL" id="SDI93901.1"/>
    </source>
</evidence>
<dbReference type="STRING" id="555512.SAMN04487993_101317"/>
<evidence type="ECO:0008006" key="3">
    <source>
        <dbReference type="Google" id="ProtNLM"/>
    </source>
</evidence>
<organism evidence="1 2">
    <name type="scientific">Salipiger marinus</name>
    <dbReference type="NCBI Taxonomy" id="555512"/>
    <lineage>
        <taxon>Bacteria</taxon>
        <taxon>Pseudomonadati</taxon>
        <taxon>Pseudomonadota</taxon>
        <taxon>Alphaproteobacteria</taxon>
        <taxon>Rhodobacterales</taxon>
        <taxon>Roseobacteraceae</taxon>
        <taxon>Salipiger</taxon>
    </lineage>
</organism>
<gene>
    <name evidence="1" type="ORF">SAMN04487993_101317</name>
</gene>
<proteinExistence type="predicted"/>
<name>A0A1G8PMY3_9RHOB</name>
<reference evidence="1 2" key="1">
    <citation type="submission" date="2016-10" db="EMBL/GenBank/DDBJ databases">
        <authorList>
            <person name="de Groot N.N."/>
        </authorList>
    </citation>
    <scope>NUCLEOTIDE SEQUENCE [LARGE SCALE GENOMIC DNA]</scope>
    <source>
        <strain evidence="1 2">DSM 26424</strain>
    </source>
</reference>
<dbReference type="AlphaFoldDB" id="A0A1G8PMY3"/>
<evidence type="ECO:0000313" key="2">
    <source>
        <dbReference type="Proteomes" id="UP000199093"/>
    </source>
</evidence>
<sequence>MTDPRSAFAHHFLFQLTFEGSARDWLEDHPDPQIWFQTAADLSLDLPGNAELLVWILRHPLCPEAIAADTFCRLEGWRYCGVTADSCDPEDPAVPVLLALVARAAGRGWHSFGLNDGGGHHRHEMLAACMAARQALTRRGGLPLIDPPVMLLAKVPRGPRPEPQKTWIFEGRELLTWRQDPRPH</sequence>
<accession>A0A1G8PMY3</accession>
<dbReference type="RefSeq" id="WP_089848570.1">
    <property type="nucleotide sequence ID" value="NZ_FNEJ01000013.1"/>
</dbReference>
<keyword evidence="2" id="KW-1185">Reference proteome</keyword>
<dbReference type="Proteomes" id="UP000199093">
    <property type="component" value="Unassembled WGS sequence"/>
</dbReference>
<protein>
    <recommendedName>
        <fullName evidence="3">DUF4274 domain-containing protein</fullName>
    </recommendedName>
</protein>